<keyword evidence="3 5" id="KW-1133">Transmembrane helix</keyword>
<dbReference type="InterPro" id="IPR013525">
    <property type="entry name" value="ABC2_TM"/>
</dbReference>
<feature type="transmembrane region" description="Helical" evidence="5">
    <location>
        <begin position="12"/>
        <end position="32"/>
    </location>
</feature>
<sequence>MYWLLLKRFCRSRMVVIGLLIVLLAGVAGIFIGRAHLQKQQTSLVKAARLQKEHLERNVHFFNKDMGLLFYYLRFGLVNETHPLNALSIGQRDVNSSLQNVNIRNLEAQLYDTDLFNPYGLLAGNLDLSFVLIYLFPLLIISFTYNLLAEEKEGNTWKLILSQDSKPANFLWKKLLVRVFVTLLAFFFLLFVAIGVLSLQPDLALFMVTGLSVLYIFFWFALSFFIVSLKKNSGSSAVVMATVWLSLTVVLPGAANNYLSARYEVPEALATMVKQRQGLHEKWDTDEAPTLTRFFAHYPQFSKYPKPEKKRGWLWYYAAQQMADDESAADSKQLREKLWQREHASKGLAFFLPTLHAQFQLNDIAGAGLSNQLRFLDATANFHEQLRLKFYPAIFEGVSVDKVDWKNLRLEYFREDRKLSWLETQVPLVLLTMILFGASWINFKKRMI</sequence>
<evidence type="ECO:0000256" key="2">
    <source>
        <dbReference type="ARBA" id="ARBA00022692"/>
    </source>
</evidence>
<keyword evidence="2 5" id="KW-0812">Transmembrane</keyword>
<evidence type="ECO:0000313" key="7">
    <source>
        <dbReference type="EMBL" id="MCG2615479.1"/>
    </source>
</evidence>
<keyword evidence="4 5" id="KW-0472">Membrane</keyword>
<evidence type="ECO:0000256" key="3">
    <source>
        <dbReference type="ARBA" id="ARBA00022989"/>
    </source>
</evidence>
<evidence type="ECO:0000256" key="5">
    <source>
        <dbReference type="SAM" id="Phobius"/>
    </source>
</evidence>
<comment type="subcellular location">
    <subcellularLocation>
        <location evidence="1">Membrane</location>
        <topology evidence="1">Multi-pass membrane protein</topology>
    </subcellularLocation>
</comment>
<evidence type="ECO:0000313" key="8">
    <source>
        <dbReference type="Proteomes" id="UP001165367"/>
    </source>
</evidence>
<feature type="transmembrane region" description="Helical" evidence="5">
    <location>
        <begin position="203"/>
        <end position="225"/>
    </location>
</feature>
<dbReference type="PANTHER" id="PTHR43471:SF1">
    <property type="entry name" value="ABC TRANSPORTER PERMEASE PROTEIN NOSY-RELATED"/>
    <property type="match status" value="1"/>
</dbReference>
<organism evidence="7 8">
    <name type="scientific">Terrimonas ginsenosidimutans</name>
    <dbReference type="NCBI Taxonomy" id="2908004"/>
    <lineage>
        <taxon>Bacteria</taxon>
        <taxon>Pseudomonadati</taxon>
        <taxon>Bacteroidota</taxon>
        <taxon>Chitinophagia</taxon>
        <taxon>Chitinophagales</taxon>
        <taxon>Chitinophagaceae</taxon>
        <taxon>Terrimonas</taxon>
    </lineage>
</organism>
<accession>A0ABS9KT24</accession>
<feature type="transmembrane region" description="Helical" evidence="5">
    <location>
        <begin position="128"/>
        <end position="148"/>
    </location>
</feature>
<dbReference type="RefSeq" id="WP_237873276.1">
    <property type="nucleotide sequence ID" value="NZ_JAKLTR010000008.1"/>
</dbReference>
<evidence type="ECO:0000259" key="6">
    <source>
        <dbReference type="Pfam" id="PF12698"/>
    </source>
</evidence>
<protein>
    <submittedName>
        <fullName evidence="7">DUF3526 domain-containing protein</fullName>
    </submittedName>
</protein>
<dbReference type="EMBL" id="JAKLTR010000008">
    <property type="protein sequence ID" value="MCG2615479.1"/>
    <property type="molecule type" value="Genomic_DNA"/>
</dbReference>
<dbReference type="Pfam" id="PF12698">
    <property type="entry name" value="ABC2_membrane_3"/>
    <property type="match status" value="1"/>
</dbReference>
<comment type="caution">
    <text evidence="7">The sequence shown here is derived from an EMBL/GenBank/DDBJ whole genome shotgun (WGS) entry which is preliminary data.</text>
</comment>
<feature type="transmembrane region" description="Helical" evidence="5">
    <location>
        <begin position="175"/>
        <end position="197"/>
    </location>
</feature>
<keyword evidence="8" id="KW-1185">Reference proteome</keyword>
<gene>
    <name evidence="7" type="ORF">LZZ85_14360</name>
</gene>
<dbReference type="PANTHER" id="PTHR43471">
    <property type="entry name" value="ABC TRANSPORTER PERMEASE"/>
    <property type="match status" value="1"/>
</dbReference>
<feature type="domain" description="ABC-2 type transporter transmembrane" evidence="6">
    <location>
        <begin position="93"/>
        <end position="250"/>
    </location>
</feature>
<dbReference type="Pfam" id="PF12040">
    <property type="entry name" value="DUF3526"/>
    <property type="match status" value="1"/>
</dbReference>
<reference evidence="7" key="1">
    <citation type="submission" date="2022-01" db="EMBL/GenBank/DDBJ databases">
        <authorList>
            <person name="Jo J.-H."/>
            <person name="Im W.-T."/>
        </authorList>
    </citation>
    <scope>NUCLEOTIDE SEQUENCE</scope>
    <source>
        <strain evidence="7">NA20</strain>
    </source>
</reference>
<feature type="transmembrane region" description="Helical" evidence="5">
    <location>
        <begin position="426"/>
        <end position="443"/>
    </location>
</feature>
<dbReference type="InterPro" id="IPR021913">
    <property type="entry name" value="DUF3526"/>
</dbReference>
<proteinExistence type="predicted"/>
<dbReference type="Proteomes" id="UP001165367">
    <property type="component" value="Unassembled WGS sequence"/>
</dbReference>
<evidence type="ECO:0000256" key="1">
    <source>
        <dbReference type="ARBA" id="ARBA00004141"/>
    </source>
</evidence>
<feature type="transmembrane region" description="Helical" evidence="5">
    <location>
        <begin position="237"/>
        <end position="255"/>
    </location>
</feature>
<evidence type="ECO:0000256" key="4">
    <source>
        <dbReference type="ARBA" id="ARBA00023136"/>
    </source>
</evidence>
<name>A0ABS9KT24_9BACT</name>